<evidence type="ECO:0000256" key="1">
    <source>
        <dbReference type="ARBA" id="ARBA00022430"/>
    </source>
</evidence>
<evidence type="ECO:0000256" key="3">
    <source>
        <dbReference type="ARBA" id="ARBA00022679"/>
    </source>
</evidence>
<evidence type="ECO:0000256" key="2">
    <source>
        <dbReference type="ARBA" id="ARBA00022605"/>
    </source>
</evidence>
<feature type="non-terminal residue" evidence="7">
    <location>
        <position position="1"/>
    </location>
</feature>
<dbReference type="AlphaFoldDB" id="A0A0F8YEX4"/>
<keyword evidence="1" id="KW-0432">Leucine biosynthesis</keyword>
<keyword evidence="4" id="KW-0100">Branched-chain amino acid biosynthesis</keyword>
<keyword evidence="2" id="KW-0028">Amino-acid biosynthesis</keyword>
<organism evidence="7">
    <name type="scientific">marine sediment metagenome</name>
    <dbReference type="NCBI Taxonomy" id="412755"/>
    <lineage>
        <taxon>unclassified sequences</taxon>
        <taxon>metagenomes</taxon>
        <taxon>ecological metagenomes</taxon>
    </lineage>
</organism>
<dbReference type="GO" id="GO:0009098">
    <property type="term" value="P:L-leucine biosynthetic process"/>
    <property type="evidence" value="ECO:0007669"/>
    <property type="project" value="UniProtKB-KW"/>
</dbReference>
<protein>
    <recommendedName>
        <fullName evidence="6">Pyruvate carboxyltransferase domain-containing protein</fullName>
    </recommendedName>
</protein>
<dbReference type="InterPro" id="IPR050073">
    <property type="entry name" value="2-IPM_HCS-like"/>
</dbReference>
<dbReference type="InterPro" id="IPR000891">
    <property type="entry name" value="PYR_CT"/>
</dbReference>
<dbReference type="InterPro" id="IPR054691">
    <property type="entry name" value="LeuA/HCS_post-cat"/>
</dbReference>
<name>A0A0F8YEX4_9ZZZZ</name>
<dbReference type="SUPFAM" id="SSF110921">
    <property type="entry name" value="2-isopropylmalate synthase LeuA, allosteric (dimerisation) domain"/>
    <property type="match status" value="1"/>
</dbReference>
<gene>
    <name evidence="7" type="ORF">LCGC14_2828240</name>
</gene>
<dbReference type="GO" id="GO:0003852">
    <property type="term" value="F:2-isopropylmalate synthase activity"/>
    <property type="evidence" value="ECO:0007669"/>
    <property type="project" value="InterPro"/>
</dbReference>
<dbReference type="InterPro" id="IPR013785">
    <property type="entry name" value="Aldolase_TIM"/>
</dbReference>
<dbReference type="Pfam" id="PF22617">
    <property type="entry name" value="HCS_D2"/>
    <property type="match status" value="1"/>
</dbReference>
<dbReference type="Pfam" id="PF00682">
    <property type="entry name" value="HMGL-like"/>
    <property type="match status" value="1"/>
</dbReference>
<evidence type="ECO:0000259" key="6">
    <source>
        <dbReference type="PROSITE" id="PS50991"/>
    </source>
</evidence>
<dbReference type="InterPro" id="IPR036230">
    <property type="entry name" value="LeuA_allosteric_dom_sf"/>
</dbReference>
<accession>A0A0F8YEX4</accession>
<feature type="domain" description="Pyruvate carboxyltransferase" evidence="6">
    <location>
        <begin position="1"/>
        <end position="41"/>
    </location>
</feature>
<dbReference type="PROSITE" id="PS50991">
    <property type="entry name" value="PYR_CT"/>
    <property type="match status" value="1"/>
</dbReference>
<keyword evidence="3" id="KW-0808">Transferase</keyword>
<dbReference type="FunFam" id="1.10.238.260:FF:000001">
    <property type="entry name" value="2-isopropylmalate synthase"/>
    <property type="match status" value="1"/>
</dbReference>
<proteinExistence type="predicted"/>
<dbReference type="Pfam" id="PF08502">
    <property type="entry name" value="LeuA_dimer"/>
    <property type="match status" value="1"/>
</dbReference>
<dbReference type="EMBL" id="LAZR01053797">
    <property type="protein sequence ID" value="KKK79962.1"/>
    <property type="molecule type" value="Genomic_DNA"/>
</dbReference>
<evidence type="ECO:0000256" key="5">
    <source>
        <dbReference type="SAM" id="MobiDB-lite"/>
    </source>
</evidence>
<dbReference type="Gene3D" id="3.20.20.70">
    <property type="entry name" value="Aldolase class I"/>
    <property type="match status" value="1"/>
</dbReference>
<evidence type="ECO:0000313" key="7">
    <source>
        <dbReference type="EMBL" id="KKK79962.1"/>
    </source>
</evidence>
<dbReference type="SMART" id="SM00917">
    <property type="entry name" value="LeuA_dimer"/>
    <property type="match status" value="1"/>
</dbReference>
<sequence length="297" mass="32424">TCVNGIGERAGNAALEEVVMAIKTRSDFFGLATNVDTTQIHRTSRLVSQLTGMGVQPNKAIVGGNAFRHQSGIHQHGITKLRETYEIIDARDIGLSRGGMIVLNKNSGRHGLKARLDELGYEITREEMDRVFLAFKELADKKGEIDDRDLDALVSEERRTVEEVYKLELLQVSCGNQAMSTAEVHLIGPEGRETTTTSTGTGPVDASYRAINGLVGVPNQLIEYAVNAVTEGIDAQGVVTVRIDETWYKAEPARVERRLSIPHGQIPDINDTIATDSDIGHSRRSSGSVDHLHVGDQ</sequence>
<dbReference type="InterPro" id="IPR013709">
    <property type="entry name" value="2-isopropylmalate_synth_dimer"/>
</dbReference>
<reference evidence="7" key="1">
    <citation type="journal article" date="2015" name="Nature">
        <title>Complex archaea that bridge the gap between prokaryotes and eukaryotes.</title>
        <authorList>
            <person name="Spang A."/>
            <person name="Saw J.H."/>
            <person name="Jorgensen S.L."/>
            <person name="Zaremba-Niedzwiedzka K."/>
            <person name="Martijn J."/>
            <person name="Lind A.E."/>
            <person name="van Eijk R."/>
            <person name="Schleper C."/>
            <person name="Guy L."/>
            <person name="Ettema T.J."/>
        </authorList>
    </citation>
    <scope>NUCLEOTIDE SEQUENCE</scope>
</reference>
<dbReference type="SUPFAM" id="SSF51569">
    <property type="entry name" value="Aldolase"/>
    <property type="match status" value="1"/>
</dbReference>
<feature type="region of interest" description="Disordered" evidence="5">
    <location>
        <begin position="262"/>
        <end position="297"/>
    </location>
</feature>
<comment type="caution">
    <text evidence="7">The sequence shown here is derived from an EMBL/GenBank/DDBJ whole genome shotgun (WGS) entry which is preliminary data.</text>
</comment>
<dbReference type="PANTHER" id="PTHR10277">
    <property type="entry name" value="HOMOCITRATE SYNTHASE-RELATED"/>
    <property type="match status" value="1"/>
</dbReference>
<evidence type="ECO:0000256" key="4">
    <source>
        <dbReference type="ARBA" id="ARBA00023304"/>
    </source>
</evidence>
<dbReference type="Gene3D" id="1.10.238.260">
    <property type="match status" value="1"/>
</dbReference>
<dbReference type="PANTHER" id="PTHR10277:SF9">
    <property type="entry name" value="2-ISOPROPYLMALATE SYNTHASE 1, CHLOROPLASTIC-RELATED"/>
    <property type="match status" value="1"/>
</dbReference>
<dbReference type="Gene3D" id="3.30.160.270">
    <property type="match status" value="1"/>
</dbReference>